<sequence>MALGGDPLNGHIGKGPSPLSCMTQFQVAPTLTHSDEVSGHQEVLHVNSNGSRLSLAGDFESSYSCSDGQRCAVGDNPSPVFRMGAGDRVYRSHLFKPGVQGVNPWQFAADGKDGFFFGSGLTPPVAPSSGPLTPCFQTASHCLSLGHDMFTRPTHFSAESSDSYLFWSQEARVSDPLERMVLKDGKKKRCQKMKSPYSKNEKHGGAADPSDNASETNTASRYFANRGIFTFVASSLGANQDILGYSTADKYILAQKVLCQRLAEVALPSKVAYVYNPLEYAFETHYKFVQKYYNSAKRVLFLGMNPGPFGMSQNGVPFGECSIVKHWMQIDGEVQRPIKEHPRRPVKGMKCRRTEVKGVDIHGKILGAFPKAVPHPEGFFSNCAIHNLCPMTFMTGTGKNVAPSDMPINVLRHFTFLCGMTFLEVASLFEVEHVIAVGKYAFTVAQQALRNTNISHVTLHCLLHPSPANPSANKGWVSIAEAQLREFGVYDIITFGSRHPEYPLTKRCNDHQQRLQHVEQQQHLEPSQQLRKQQQQHLNVQFPSLFQPAMFDRVPEASTIYTKLPSSPASQLSSPLSPAAAVSGFFLPIIR</sequence>
<dbReference type="InterPro" id="IPR039134">
    <property type="entry name" value="SMUG1"/>
</dbReference>
<dbReference type="InterPro" id="IPR036895">
    <property type="entry name" value="Uracil-DNA_glycosylase-like_sf"/>
</dbReference>
<comment type="caution">
    <text evidence="9">The sequence shown here is derived from an EMBL/GenBank/DDBJ whole genome shotgun (WGS) entry which is preliminary data.</text>
</comment>
<reference evidence="9 10" key="1">
    <citation type="submission" date="2018-04" db="EMBL/GenBank/DDBJ databases">
        <title>The genome of golden apple snail Pomacea canaliculata provides insight into stress tolerance and invasive adaptation.</title>
        <authorList>
            <person name="Liu C."/>
            <person name="Liu B."/>
            <person name="Ren Y."/>
            <person name="Zhang Y."/>
            <person name="Wang H."/>
            <person name="Li S."/>
            <person name="Jiang F."/>
            <person name="Yin L."/>
            <person name="Zhang G."/>
            <person name="Qian W."/>
            <person name="Fan W."/>
        </authorList>
    </citation>
    <scope>NUCLEOTIDE SEQUENCE [LARGE SCALE GENOMIC DNA]</scope>
    <source>
        <strain evidence="9">SZHN2017</strain>
        <tissue evidence="9">Muscle</tissue>
    </source>
</reference>
<keyword evidence="4" id="KW-0378">Hydrolase</keyword>
<dbReference type="SUPFAM" id="SSF52141">
    <property type="entry name" value="Uracil-DNA glycosylase-like"/>
    <property type="match status" value="1"/>
</dbReference>
<organism evidence="9 10">
    <name type="scientific">Pomacea canaliculata</name>
    <name type="common">Golden apple snail</name>
    <dbReference type="NCBI Taxonomy" id="400727"/>
    <lineage>
        <taxon>Eukaryota</taxon>
        <taxon>Metazoa</taxon>
        <taxon>Spiralia</taxon>
        <taxon>Lophotrochozoa</taxon>
        <taxon>Mollusca</taxon>
        <taxon>Gastropoda</taxon>
        <taxon>Caenogastropoda</taxon>
        <taxon>Architaenioglossa</taxon>
        <taxon>Ampullarioidea</taxon>
        <taxon>Ampullariidae</taxon>
        <taxon>Pomacea</taxon>
    </lineage>
</organism>
<dbReference type="GO" id="GO:0005634">
    <property type="term" value="C:nucleus"/>
    <property type="evidence" value="ECO:0007669"/>
    <property type="project" value="UniProtKB-SubCell"/>
</dbReference>
<dbReference type="EMBL" id="PZQS01000002">
    <property type="protein sequence ID" value="PVD37169.1"/>
    <property type="molecule type" value="Genomic_DNA"/>
</dbReference>
<dbReference type="FunFam" id="3.40.470.10:FF:000005">
    <property type="entry name" value="Single-strand selective monofunctional uracil DNA glycosylase"/>
    <property type="match status" value="1"/>
</dbReference>
<comment type="subcellular location">
    <subcellularLocation>
        <location evidence="1">Nucleus</location>
    </subcellularLocation>
</comment>
<gene>
    <name evidence="9" type="ORF">C0Q70_04164</name>
</gene>
<protein>
    <recommendedName>
        <fullName evidence="11">Uracil-DNA glycosylase-like domain-containing protein</fullName>
    </recommendedName>
</protein>
<dbReference type="PANTHER" id="PTHR13235:SF2">
    <property type="entry name" value="SINGLE-STRAND SELECTIVE MONOFUNCTIONAL URACIL DNA GLYCOSYLASE"/>
    <property type="match status" value="1"/>
</dbReference>
<evidence type="ECO:0000313" key="10">
    <source>
        <dbReference type="Proteomes" id="UP000245119"/>
    </source>
</evidence>
<name>A0A2T7PUT0_POMCA</name>
<keyword evidence="3" id="KW-0227">DNA damage</keyword>
<accession>A0A2T7PUT0</accession>
<evidence type="ECO:0000256" key="4">
    <source>
        <dbReference type="ARBA" id="ARBA00022801"/>
    </source>
</evidence>
<dbReference type="GO" id="GO:0003677">
    <property type="term" value="F:DNA binding"/>
    <property type="evidence" value="ECO:0007669"/>
    <property type="project" value="UniProtKB-KW"/>
</dbReference>
<proteinExistence type="inferred from homology"/>
<dbReference type="Gene3D" id="3.40.470.10">
    <property type="entry name" value="Uracil-DNA glycosylase-like domain"/>
    <property type="match status" value="1"/>
</dbReference>
<comment type="similarity">
    <text evidence="2">Belongs to the uracil-DNA glycosylase (UDG) superfamily. SMUG1 family.</text>
</comment>
<dbReference type="GO" id="GO:0017065">
    <property type="term" value="F:single-strand selective uracil DNA N-glycosylase activity"/>
    <property type="evidence" value="ECO:0007669"/>
    <property type="project" value="InterPro"/>
</dbReference>
<dbReference type="OrthoDB" id="408702at2759"/>
<evidence type="ECO:0000256" key="3">
    <source>
        <dbReference type="ARBA" id="ARBA00022763"/>
    </source>
</evidence>
<keyword evidence="6" id="KW-0234">DNA repair</keyword>
<evidence type="ECO:0000256" key="6">
    <source>
        <dbReference type="ARBA" id="ARBA00023204"/>
    </source>
</evidence>
<evidence type="ECO:0000256" key="5">
    <source>
        <dbReference type="ARBA" id="ARBA00023125"/>
    </source>
</evidence>
<dbReference type="Proteomes" id="UP000245119">
    <property type="component" value="Linkage Group LG2"/>
</dbReference>
<feature type="region of interest" description="Disordered" evidence="8">
    <location>
        <begin position="185"/>
        <end position="215"/>
    </location>
</feature>
<dbReference type="GO" id="GO:0006284">
    <property type="term" value="P:base-excision repair"/>
    <property type="evidence" value="ECO:0007669"/>
    <property type="project" value="InterPro"/>
</dbReference>
<keyword evidence="5" id="KW-0238">DNA-binding</keyword>
<dbReference type="PANTHER" id="PTHR13235">
    <property type="entry name" value="SINGLE-STRAND SELECTIVE MONOFUNCTIONAL URACIL DNA GLYCOSYLASE"/>
    <property type="match status" value="1"/>
</dbReference>
<evidence type="ECO:0000256" key="2">
    <source>
        <dbReference type="ARBA" id="ARBA00007889"/>
    </source>
</evidence>
<evidence type="ECO:0000256" key="7">
    <source>
        <dbReference type="ARBA" id="ARBA00023242"/>
    </source>
</evidence>
<keyword evidence="10" id="KW-1185">Reference proteome</keyword>
<dbReference type="STRING" id="400727.A0A2T7PUT0"/>
<dbReference type="GO" id="GO:0000703">
    <property type="term" value="F:oxidized pyrimidine nucleobase lesion DNA N-glycosylase activity"/>
    <property type="evidence" value="ECO:0007669"/>
    <property type="project" value="TreeGrafter"/>
</dbReference>
<evidence type="ECO:0000313" key="9">
    <source>
        <dbReference type="EMBL" id="PVD37169.1"/>
    </source>
</evidence>
<evidence type="ECO:0000256" key="8">
    <source>
        <dbReference type="SAM" id="MobiDB-lite"/>
    </source>
</evidence>
<keyword evidence="7" id="KW-0539">Nucleus</keyword>
<dbReference type="AlphaFoldDB" id="A0A2T7PUT0"/>
<evidence type="ECO:0008006" key="11">
    <source>
        <dbReference type="Google" id="ProtNLM"/>
    </source>
</evidence>
<evidence type="ECO:0000256" key="1">
    <source>
        <dbReference type="ARBA" id="ARBA00004123"/>
    </source>
</evidence>